<accession>A0ABX0PEN6</accession>
<dbReference type="InterPro" id="IPR036680">
    <property type="entry name" value="SPOR-like_sf"/>
</dbReference>
<organism evidence="4 5">
    <name type="scientific">Telluria antibiotica</name>
    <dbReference type="NCBI Taxonomy" id="2717319"/>
    <lineage>
        <taxon>Bacteria</taxon>
        <taxon>Pseudomonadati</taxon>
        <taxon>Pseudomonadota</taxon>
        <taxon>Betaproteobacteria</taxon>
        <taxon>Burkholderiales</taxon>
        <taxon>Oxalobacteraceae</taxon>
        <taxon>Telluria group</taxon>
        <taxon>Telluria</taxon>
    </lineage>
</organism>
<dbReference type="RefSeq" id="WP_166861473.1">
    <property type="nucleotide sequence ID" value="NZ_JAAQOM010000012.1"/>
</dbReference>
<feature type="region of interest" description="Disordered" evidence="1">
    <location>
        <begin position="1"/>
        <end position="56"/>
    </location>
</feature>
<gene>
    <name evidence="4" type="ORF">HAV22_19730</name>
</gene>
<reference evidence="4 5" key="1">
    <citation type="submission" date="2020-03" db="EMBL/GenBank/DDBJ databases">
        <title>Genome sequence of strain Massilia sp. TW-1.</title>
        <authorList>
            <person name="Chaudhary D.K."/>
        </authorList>
    </citation>
    <scope>NUCLEOTIDE SEQUENCE [LARGE SCALE GENOMIC DNA]</scope>
    <source>
        <strain evidence="4 5">TW-1</strain>
    </source>
</reference>
<feature type="compositionally biased region" description="Basic and acidic residues" evidence="1">
    <location>
        <begin position="8"/>
        <end position="33"/>
    </location>
</feature>
<dbReference type="SUPFAM" id="SSF110997">
    <property type="entry name" value="Sporulation related repeat"/>
    <property type="match status" value="1"/>
</dbReference>
<sequence>MGLFSRKSKQDRLAEDSGRFYSKDDDAAIGERARAKRASNAGGGATRRPGNDPMLPEKKRARRRLVGAIALALAAAVGLPMLLDSEPKPIAGDIAIQIPAKDKAAPLPVPAAEKAVSAADSVDKGEEVIDAATAAKAPAAKPDAVTAPKVEHKPEPAKPEPAKPEHKETPKPEHKDAPKAEHKEAKPEPRPAEKDKAPVKPKADEKPAKPHDDTARALAILEGKQAEKAAEKERSAESGPQKYVLQVAAMSSAEKAAEVQAKLREAGISSYTQKTTTPSGELIRVRVGPLNKEDAEKVRAKLGRLGMSGAMTPV</sequence>
<comment type="caution">
    <text evidence="4">The sequence shown here is derived from an EMBL/GenBank/DDBJ whole genome shotgun (WGS) entry which is preliminary data.</text>
</comment>
<keyword evidence="2" id="KW-1133">Transmembrane helix</keyword>
<feature type="compositionally biased region" description="Basic and acidic residues" evidence="1">
    <location>
        <begin position="224"/>
        <end position="236"/>
    </location>
</feature>
<keyword evidence="5" id="KW-1185">Reference proteome</keyword>
<dbReference type="PROSITE" id="PS51724">
    <property type="entry name" value="SPOR"/>
    <property type="match status" value="1"/>
</dbReference>
<dbReference type="InterPro" id="IPR007730">
    <property type="entry name" value="SPOR-like_dom"/>
</dbReference>
<dbReference type="InterPro" id="IPR052521">
    <property type="entry name" value="Cell_div_SPOR-domain"/>
</dbReference>
<feature type="domain" description="SPOR" evidence="3">
    <location>
        <begin position="237"/>
        <end position="314"/>
    </location>
</feature>
<evidence type="ECO:0000256" key="2">
    <source>
        <dbReference type="SAM" id="Phobius"/>
    </source>
</evidence>
<name>A0ABX0PEN6_9BURK</name>
<evidence type="ECO:0000313" key="4">
    <source>
        <dbReference type="EMBL" id="NIA55868.1"/>
    </source>
</evidence>
<dbReference type="Pfam" id="PF05036">
    <property type="entry name" value="SPOR"/>
    <property type="match status" value="1"/>
</dbReference>
<dbReference type="EMBL" id="JAAQOM010000012">
    <property type="protein sequence ID" value="NIA55868.1"/>
    <property type="molecule type" value="Genomic_DNA"/>
</dbReference>
<keyword evidence="2" id="KW-0812">Transmembrane</keyword>
<feature type="compositionally biased region" description="Basic and acidic residues" evidence="1">
    <location>
        <begin position="149"/>
        <end position="215"/>
    </location>
</feature>
<dbReference type="PANTHER" id="PTHR38687:SF1">
    <property type="entry name" value="CELL DIVISION PROTEIN DEDD"/>
    <property type="match status" value="1"/>
</dbReference>
<proteinExistence type="predicted"/>
<feature type="transmembrane region" description="Helical" evidence="2">
    <location>
        <begin position="65"/>
        <end position="83"/>
    </location>
</feature>
<evidence type="ECO:0000256" key="1">
    <source>
        <dbReference type="SAM" id="MobiDB-lite"/>
    </source>
</evidence>
<feature type="compositionally biased region" description="Low complexity" evidence="1">
    <location>
        <begin position="130"/>
        <end position="148"/>
    </location>
</feature>
<feature type="region of interest" description="Disordered" evidence="1">
    <location>
        <begin position="102"/>
        <end position="241"/>
    </location>
</feature>
<dbReference type="Proteomes" id="UP000716322">
    <property type="component" value="Unassembled WGS sequence"/>
</dbReference>
<keyword evidence="2" id="KW-0472">Membrane</keyword>
<dbReference type="Gene3D" id="3.30.70.1070">
    <property type="entry name" value="Sporulation related repeat"/>
    <property type="match status" value="1"/>
</dbReference>
<evidence type="ECO:0000259" key="3">
    <source>
        <dbReference type="PROSITE" id="PS51724"/>
    </source>
</evidence>
<evidence type="ECO:0000313" key="5">
    <source>
        <dbReference type="Proteomes" id="UP000716322"/>
    </source>
</evidence>
<protein>
    <submittedName>
        <fullName evidence="4">SPOR domain-containing protein</fullName>
    </submittedName>
</protein>
<dbReference type="PANTHER" id="PTHR38687">
    <property type="entry name" value="CELL DIVISION PROTEIN DEDD-RELATED"/>
    <property type="match status" value="1"/>
</dbReference>